<comment type="caution">
    <text evidence="2">The sequence shown here is derived from an EMBL/GenBank/DDBJ whole genome shotgun (WGS) entry which is preliminary data.</text>
</comment>
<dbReference type="InterPro" id="IPR036390">
    <property type="entry name" value="WH_DNA-bd_sf"/>
</dbReference>
<dbReference type="InterPro" id="IPR013196">
    <property type="entry name" value="HTH_11"/>
</dbReference>
<dbReference type="Proteomes" id="UP000286773">
    <property type="component" value="Unassembled WGS sequence"/>
</dbReference>
<proteinExistence type="predicted"/>
<dbReference type="InterPro" id="IPR036388">
    <property type="entry name" value="WH-like_DNA-bd_sf"/>
</dbReference>
<dbReference type="SUPFAM" id="SSF46785">
    <property type="entry name" value="Winged helix' DNA-binding domain"/>
    <property type="match status" value="1"/>
</dbReference>
<dbReference type="Pfam" id="PF08279">
    <property type="entry name" value="HTH_11"/>
    <property type="match status" value="1"/>
</dbReference>
<reference evidence="2 3" key="1">
    <citation type="submission" date="2017-05" db="EMBL/GenBank/DDBJ databases">
        <title>Vagococcus spp. assemblies.</title>
        <authorList>
            <person name="Gulvik C.A."/>
        </authorList>
    </citation>
    <scope>NUCLEOTIDE SEQUENCE [LARGE SCALE GENOMIC DNA]</scope>
    <source>
        <strain evidence="2 3">LMG 24798</strain>
    </source>
</reference>
<feature type="domain" description="Helix-turn-helix type 11" evidence="1">
    <location>
        <begin position="11"/>
        <end position="52"/>
    </location>
</feature>
<sequence length="84" mass="9618">MRELLDSSTQRRLSILETLNEHGGWISSNELAKRNSASLRTINSDVNYLKDHWYPHLLIETSKKMVSDSKRNQAVMLVLSTTTS</sequence>
<evidence type="ECO:0000259" key="1">
    <source>
        <dbReference type="Pfam" id="PF08279"/>
    </source>
</evidence>
<organism evidence="2 3">
    <name type="scientific">Vagococcus acidifermentans</name>
    <dbReference type="NCBI Taxonomy" id="564710"/>
    <lineage>
        <taxon>Bacteria</taxon>
        <taxon>Bacillati</taxon>
        <taxon>Bacillota</taxon>
        <taxon>Bacilli</taxon>
        <taxon>Lactobacillales</taxon>
        <taxon>Enterococcaceae</taxon>
        <taxon>Vagococcus</taxon>
    </lineage>
</organism>
<keyword evidence="3" id="KW-1185">Reference proteome</keyword>
<gene>
    <name evidence="2" type="ORF">CBF27_06840</name>
</gene>
<dbReference type="EMBL" id="NGKC01000006">
    <property type="protein sequence ID" value="RSU12137.1"/>
    <property type="molecule type" value="Genomic_DNA"/>
</dbReference>
<evidence type="ECO:0000313" key="2">
    <source>
        <dbReference type="EMBL" id="RSU12137.1"/>
    </source>
</evidence>
<dbReference type="RefSeq" id="WP_170175032.1">
    <property type="nucleotide sequence ID" value="NZ_NGKC01000006.1"/>
</dbReference>
<accession>A0A430AVQ1</accession>
<dbReference type="Gene3D" id="1.10.10.10">
    <property type="entry name" value="Winged helix-like DNA-binding domain superfamily/Winged helix DNA-binding domain"/>
    <property type="match status" value="1"/>
</dbReference>
<dbReference type="AlphaFoldDB" id="A0A430AVQ1"/>
<name>A0A430AVQ1_9ENTE</name>
<evidence type="ECO:0000313" key="3">
    <source>
        <dbReference type="Proteomes" id="UP000286773"/>
    </source>
</evidence>
<protein>
    <recommendedName>
        <fullName evidence="1">Helix-turn-helix type 11 domain-containing protein</fullName>
    </recommendedName>
</protein>